<dbReference type="PROSITE" id="PS50011">
    <property type="entry name" value="PROTEIN_KINASE_DOM"/>
    <property type="match status" value="1"/>
</dbReference>
<keyword evidence="2 3" id="KW-0175">Coiled coil</keyword>
<dbReference type="EMBL" id="CAJVPY010000410">
    <property type="protein sequence ID" value="CAG8471238.1"/>
    <property type="molecule type" value="Genomic_DNA"/>
</dbReference>
<dbReference type="PANTHER" id="PTHR24347">
    <property type="entry name" value="SERINE/THREONINE-PROTEIN KINASE"/>
    <property type="match status" value="1"/>
</dbReference>
<dbReference type="SUPFAM" id="SSF56112">
    <property type="entry name" value="Protein kinase-like (PK-like)"/>
    <property type="match status" value="1"/>
</dbReference>
<dbReference type="OrthoDB" id="21214at2759"/>
<feature type="coiled-coil region" evidence="3">
    <location>
        <begin position="239"/>
        <end position="266"/>
    </location>
</feature>
<feature type="non-terminal residue" evidence="5">
    <location>
        <position position="416"/>
    </location>
</feature>
<comment type="similarity">
    <text evidence="1">Belongs to the SIKE family.</text>
</comment>
<comment type="caution">
    <text evidence="5">The sequence shown here is derived from an EMBL/GenBank/DDBJ whole genome shotgun (WGS) entry which is preliminary data.</text>
</comment>
<dbReference type="Gene3D" id="1.10.510.10">
    <property type="entry name" value="Transferase(Phosphotransferase) domain 1"/>
    <property type="match status" value="1"/>
</dbReference>
<dbReference type="GO" id="GO:0005524">
    <property type="term" value="F:ATP binding"/>
    <property type="evidence" value="ECO:0007669"/>
    <property type="project" value="InterPro"/>
</dbReference>
<evidence type="ECO:0000313" key="5">
    <source>
        <dbReference type="EMBL" id="CAG8471238.1"/>
    </source>
</evidence>
<protein>
    <submittedName>
        <fullName evidence="5">19747_t:CDS:1</fullName>
    </submittedName>
</protein>
<dbReference type="InterPro" id="IPR008555">
    <property type="entry name" value="SIKE"/>
</dbReference>
<dbReference type="Proteomes" id="UP000789405">
    <property type="component" value="Unassembled WGS sequence"/>
</dbReference>
<dbReference type="InterPro" id="IPR000719">
    <property type="entry name" value="Prot_kinase_dom"/>
</dbReference>
<gene>
    <name evidence="5" type="ORF">DERYTH_LOCUS1469</name>
</gene>
<dbReference type="GO" id="GO:0004672">
    <property type="term" value="F:protein kinase activity"/>
    <property type="evidence" value="ECO:0007669"/>
    <property type="project" value="InterPro"/>
</dbReference>
<dbReference type="AlphaFoldDB" id="A0A9N8W547"/>
<evidence type="ECO:0000313" key="6">
    <source>
        <dbReference type="Proteomes" id="UP000789405"/>
    </source>
</evidence>
<dbReference type="Pfam" id="PF05769">
    <property type="entry name" value="SIKE"/>
    <property type="match status" value="1"/>
</dbReference>
<reference evidence="5" key="1">
    <citation type="submission" date="2021-06" db="EMBL/GenBank/DDBJ databases">
        <authorList>
            <person name="Kallberg Y."/>
            <person name="Tangrot J."/>
            <person name="Rosling A."/>
        </authorList>
    </citation>
    <scope>NUCLEOTIDE SEQUENCE</scope>
    <source>
        <strain evidence="5">MA453B</strain>
    </source>
</reference>
<proteinExistence type="inferred from homology"/>
<name>A0A9N8W547_9GLOM</name>
<evidence type="ECO:0000259" key="4">
    <source>
        <dbReference type="PROSITE" id="PS50011"/>
    </source>
</evidence>
<feature type="domain" description="Protein kinase" evidence="4">
    <location>
        <begin position="1"/>
        <end position="136"/>
    </location>
</feature>
<organism evidence="5 6">
    <name type="scientific">Dentiscutata erythropus</name>
    <dbReference type="NCBI Taxonomy" id="1348616"/>
    <lineage>
        <taxon>Eukaryota</taxon>
        <taxon>Fungi</taxon>
        <taxon>Fungi incertae sedis</taxon>
        <taxon>Mucoromycota</taxon>
        <taxon>Glomeromycotina</taxon>
        <taxon>Glomeromycetes</taxon>
        <taxon>Diversisporales</taxon>
        <taxon>Gigasporaceae</taxon>
        <taxon>Dentiscutata</taxon>
    </lineage>
</organism>
<dbReference type="SMART" id="SM00220">
    <property type="entry name" value="S_TKc"/>
    <property type="match status" value="1"/>
</dbReference>
<dbReference type="Pfam" id="PF00069">
    <property type="entry name" value="Pkinase"/>
    <property type="match status" value="1"/>
</dbReference>
<keyword evidence="6" id="KW-1185">Reference proteome</keyword>
<accession>A0A9N8W547</accession>
<dbReference type="InterPro" id="IPR011009">
    <property type="entry name" value="Kinase-like_dom_sf"/>
</dbReference>
<evidence type="ECO:0000256" key="2">
    <source>
        <dbReference type="ARBA" id="ARBA00023054"/>
    </source>
</evidence>
<sequence>PENLLFTTAEENSDLLIADFGLSRIIDSENFYYLTTTCGTPGYMAPEIFKKTGHGKPVDLWAIGVITYFLLCGYTPFDREDSQEEMQAILRADYKFEPPEYWEGISIQAKDFIAKLLVVDLKDRLTAEQALQHEWLQEPLPSPVGTNFDLLPSVRNNFDARKTFKRAVDTVRVINTFRNNSLNLANLKKEADESVDNTPNWISTFGLLINCEMTPDMAPSSSEEDPRLRKLTQELCSQLAVNREQVRRLQQQVDELKSRAEKYEGPLNRSNYKGPPFEAGTDIERQNAQLIYENRQLNEENSELLSIIKEYETTLQIVMKKFRIQSCEIQRSKLDMQRDYEALLEEERATTSQVISENVTLQSYISNISSLVREAYNAQTDLDTDILIESLKVENQGLKQMLNIANIDSEVDLQNN</sequence>
<evidence type="ECO:0000256" key="3">
    <source>
        <dbReference type="SAM" id="Coils"/>
    </source>
</evidence>
<evidence type="ECO:0000256" key="1">
    <source>
        <dbReference type="ARBA" id="ARBA00005537"/>
    </source>
</evidence>